<evidence type="ECO:0000313" key="2">
    <source>
        <dbReference type="Proteomes" id="UP000183585"/>
    </source>
</evidence>
<dbReference type="AlphaFoldDB" id="A0A1C5APW7"/>
<protein>
    <recommendedName>
        <fullName evidence="3">BrnT family toxin</fullName>
    </recommendedName>
</protein>
<gene>
    <name evidence="1" type="ORF">GA0070563_11618</name>
</gene>
<reference evidence="2" key="1">
    <citation type="submission" date="2016-06" db="EMBL/GenBank/DDBJ databases">
        <authorList>
            <person name="Varghese N."/>
            <person name="Submissions Spin"/>
        </authorList>
    </citation>
    <scope>NUCLEOTIDE SEQUENCE [LARGE SCALE GENOMIC DNA]</scope>
    <source>
        <strain evidence="2">DSM 43168</strain>
    </source>
</reference>
<organism evidence="1 2">
    <name type="scientific">Micromonospora carbonacea</name>
    <dbReference type="NCBI Taxonomy" id="47853"/>
    <lineage>
        <taxon>Bacteria</taxon>
        <taxon>Bacillati</taxon>
        <taxon>Actinomycetota</taxon>
        <taxon>Actinomycetes</taxon>
        <taxon>Micromonosporales</taxon>
        <taxon>Micromonosporaceae</taxon>
        <taxon>Micromonospora</taxon>
    </lineage>
</organism>
<accession>A0A1C5APW7</accession>
<dbReference type="EMBL" id="FMCT01000016">
    <property type="protein sequence ID" value="SCF47262.1"/>
    <property type="molecule type" value="Genomic_DNA"/>
</dbReference>
<dbReference type="RefSeq" id="WP_074478053.1">
    <property type="nucleotide sequence ID" value="NZ_FMCT01000016.1"/>
</dbReference>
<evidence type="ECO:0008006" key="3">
    <source>
        <dbReference type="Google" id="ProtNLM"/>
    </source>
</evidence>
<evidence type="ECO:0000313" key="1">
    <source>
        <dbReference type="EMBL" id="SCF47262.1"/>
    </source>
</evidence>
<name>A0A1C5APW7_9ACTN</name>
<proteinExistence type="predicted"/>
<dbReference type="Proteomes" id="UP000183585">
    <property type="component" value="Unassembled WGS sequence"/>
</dbReference>
<sequence length="93" mass="10299">MPDREYVWTDEGLDNARHNGVGVDETTQALYAPPGLRYERAIGDLLLIVMGLADSGRVVAALCDRIGATQTYKILGARALRGADLDEWRRRVL</sequence>
<keyword evidence="2" id="KW-1185">Reference proteome</keyword>